<evidence type="ECO:0000313" key="1">
    <source>
        <dbReference type="EMBL" id="KAI4297545.1"/>
    </source>
</evidence>
<name>A0ACB9KK90_BAUVA</name>
<organism evidence="1 2">
    <name type="scientific">Bauhinia variegata</name>
    <name type="common">Purple orchid tree</name>
    <name type="synonym">Phanera variegata</name>
    <dbReference type="NCBI Taxonomy" id="167791"/>
    <lineage>
        <taxon>Eukaryota</taxon>
        <taxon>Viridiplantae</taxon>
        <taxon>Streptophyta</taxon>
        <taxon>Embryophyta</taxon>
        <taxon>Tracheophyta</taxon>
        <taxon>Spermatophyta</taxon>
        <taxon>Magnoliopsida</taxon>
        <taxon>eudicotyledons</taxon>
        <taxon>Gunneridae</taxon>
        <taxon>Pentapetalae</taxon>
        <taxon>rosids</taxon>
        <taxon>fabids</taxon>
        <taxon>Fabales</taxon>
        <taxon>Fabaceae</taxon>
        <taxon>Cercidoideae</taxon>
        <taxon>Cercideae</taxon>
        <taxon>Bauhiniinae</taxon>
        <taxon>Bauhinia</taxon>
    </lineage>
</organism>
<gene>
    <name evidence="1" type="ORF">L6164_037430</name>
</gene>
<accession>A0ACB9KK90</accession>
<dbReference type="Proteomes" id="UP000828941">
    <property type="component" value="Chromosome 14"/>
</dbReference>
<evidence type="ECO:0000313" key="2">
    <source>
        <dbReference type="Proteomes" id="UP000828941"/>
    </source>
</evidence>
<proteinExistence type="predicted"/>
<dbReference type="EMBL" id="CM039439">
    <property type="protein sequence ID" value="KAI4297545.1"/>
    <property type="molecule type" value="Genomic_DNA"/>
</dbReference>
<comment type="caution">
    <text evidence="1">The sequence shown here is derived from an EMBL/GenBank/DDBJ whole genome shotgun (WGS) entry which is preliminary data.</text>
</comment>
<keyword evidence="2" id="KW-1185">Reference proteome</keyword>
<reference evidence="1 2" key="1">
    <citation type="journal article" date="2022" name="DNA Res.">
        <title>Chromosomal-level genome assembly of the orchid tree Bauhinia variegata (Leguminosae; Cercidoideae) supports the allotetraploid origin hypothesis of Bauhinia.</title>
        <authorList>
            <person name="Zhong Y."/>
            <person name="Chen Y."/>
            <person name="Zheng D."/>
            <person name="Pang J."/>
            <person name="Liu Y."/>
            <person name="Luo S."/>
            <person name="Meng S."/>
            <person name="Qian L."/>
            <person name="Wei D."/>
            <person name="Dai S."/>
            <person name="Zhou R."/>
        </authorList>
    </citation>
    <scope>NUCLEOTIDE SEQUENCE [LARGE SCALE GENOMIC DNA]</scope>
    <source>
        <strain evidence="1">BV-YZ2020</strain>
    </source>
</reference>
<protein>
    <submittedName>
        <fullName evidence="1">Uncharacterized protein</fullName>
    </submittedName>
</protein>
<sequence>MGPSQFQTKTKQSIAPSIAQSILSSTLQLRFGRISSRSISCDGITGRNLSMILMQLVNHNAYGSSSNHQQSFLSDSAT</sequence>